<dbReference type="EMBL" id="BGPR01069763">
    <property type="protein sequence ID" value="GBO43366.1"/>
    <property type="molecule type" value="Genomic_DNA"/>
</dbReference>
<gene>
    <name evidence="1" type="ORF">AVEN_107396_1</name>
</gene>
<protein>
    <submittedName>
        <fullName evidence="1">Uncharacterized protein</fullName>
    </submittedName>
</protein>
<organism evidence="1 2">
    <name type="scientific">Araneus ventricosus</name>
    <name type="common">Orbweaver spider</name>
    <name type="synonym">Epeira ventricosa</name>
    <dbReference type="NCBI Taxonomy" id="182803"/>
    <lineage>
        <taxon>Eukaryota</taxon>
        <taxon>Metazoa</taxon>
        <taxon>Ecdysozoa</taxon>
        <taxon>Arthropoda</taxon>
        <taxon>Chelicerata</taxon>
        <taxon>Arachnida</taxon>
        <taxon>Araneae</taxon>
        <taxon>Araneomorphae</taxon>
        <taxon>Entelegynae</taxon>
        <taxon>Araneoidea</taxon>
        <taxon>Araneidae</taxon>
        <taxon>Araneus</taxon>
    </lineage>
</organism>
<dbReference type="AlphaFoldDB" id="A0A4Y2X2M3"/>
<keyword evidence="2" id="KW-1185">Reference proteome</keyword>
<proteinExistence type="predicted"/>
<evidence type="ECO:0000313" key="2">
    <source>
        <dbReference type="Proteomes" id="UP000499080"/>
    </source>
</evidence>
<sequence length="96" mass="10454">MLLSSISLHNHLLRLWTLGGFSSLNEALRDVPSASRVCSTQFDLGDNHHFHLQEETAVLLNTESSLVCVNLPQVSLDKAKFSDSNVTSAAEACSQV</sequence>
<evidence type="ECO:0000313" key="1">
    <source>
        <dbReference type="EMBL" id="GBO43366.1"/>
    </source>
</evidence>
<dbReference type="Proteomes" id="UP000499080">
    <property type="component" value="Unassembled WGS sequence"/>
</dbReference>
<comment type="caution">
    <text evidence="1">The sequence shown here is derived from an EMBL/GenBank/DDBJ whole genome shotgun (WGS) entry which is preliminary data.</text>
</comment>
<reference evidence="1 2" key="1">
    <citation type="journal article" date="2019" name="Sci. Rep.">
        <title>Orb-weaving spider Araneus ventricosus genome elucidates the spidroin gene catalogue.</title>
        <authorList>
            <person name="Kono N."/>
            <person name="Nakamura H."/>
            <person name="Ohtoshi R."/>
            <person name="Moran D.A.P."/>
            <person name="Shinohara A."/>
            <person name="Yoshida Y."/>
            <person name="Fujiwara M."/>
            <person name="Mori M."/>
            <person name="Tomita M."/>
            <person name="Arakawa K."/>
        </authorList>
    </citation>
    <scope>NUCLEOTIDE SEQUENCE [LARGE SCALE GENOMIC DNA]</scope>
</reference>
<name>A0A4Y2X2M3_ARAVE</name>
<accession>A0A4Y2X2M3</accession>